<organism evidence="2 3">
    <name type="scientific">Caenorhabditis briggsae</name>
    <dbReference type="NCBI Taxonomy" id="6238"/>
    <lineage>
        <taxon>Eukaryota</taxon>
        <taxon>Metazoa</taxon>
        <taxon>Ecdysozoa</taxon>
        <taxon>Nematoda</taxon>
        <taxon>Chromadorea</taxon>
        <taxon>Rhabditida</taxon>
        <taxon>Rhabditina</taxon>
        <taxon>Rhabditomorpha</taxon>
        <taxon>Rhabditoidea</taxon>
        <taxon>Rhabditidae</taxon>
        <taxon>Peloderinae</taxon>
        <taxon>Caenorhabditis</taxon>
    </lineage>
</organism>
<feature type="region of interest" description="Disordered" evidence="1">
    <location>
        <begin position="384"/>
        <end position="411"/>
    </location>
</feature>
<dbReference type="EMBL" id="CP090891">
    <property type="protein sequence ID" value="ULU13472.1"/>
    <property type="molecule type" value="Genomic_DNA"/>
</dbReference>
<dbReference type="PANTHER" id="PTHR15002">
    <property type="entry name" value="RIBOSOMAL BIOGENESIS PROTEIN LAS1L"/>
    <property type="match status" value="1"/>
</dbReference>
<dbReference type="GO" id="GO:0006364">
    <property type="term" value="P:rRNA processing"/>
    <property type="evidence" value="ECO:0007669"/>
    <property type="project" value="InterPro"/>
</dbReference>
<evidence type="ECO:0000313" key="2">
    <source>
        <dbReference type="EMBL" id="ULU13472.1"/>
    </source>
</evidence>
<gene>
    <name evidence="2" type="ORF">L3Y34_016169</name>
</gene>
<name>A0AAE9DWN4_CAEBR</name>
<dbReference type="PANTHER" id="PTHR15002:SF0">
    <property type="entry name" value="RIBOSOMAL BIOGENESIS PROTEIN LAS1L"/>
    <property type="match status" value="1"/>
</dbReference>
<dbReference type="InterPro" id="IPR007174">
    <property type="entry name" value="Las1"/>
</dbReference>
<accession>A0AAE9DWN4</accession>
<sequence>MSSQPQPRQRIVPFTPYEWKYVRQLFRSRRVSDVKECVVIMSTWMSRCNEHTPVAISCSHVLLQAVYADLLAEEMPDSEKYMAIENLRSKHGYAIVRFVNYVNELGQTGAALKTMVDAVSKFGIPKKIVDIRHAITHQNLPDISQLRYATNFGLNWLWNNFWQHDARIAMSSEISSKGSPSEFSNQRGREQQNLQSIRAYSTWRQKNTNLNTELELSEVDEIFAIKKNILMDVTIFLNCFVKDGNLIQTPGQWKNWKLPPTNSDEKWQIPEAIQMFWEPILHLVFSLKISSDIIIAFLWRLREQKVQKSSKDQVMSWARMLVMHFSDQDVMTADDWSRILDHLLPVAKHFNTEFIDVVMRNCPNLSRKRRLQVHRILDISFDKPGTSTPSKSASSEVNNSTTTPSRNGGIHTVNDLQQLLKSRTKSSTSSEVSAASQRNEATGIELCDAEDWVDVPFGMAPGQRVETFTVVVDESSDNSRKRKAFDAAIILDDED</sequence>
<protein>
    <submittedName>
        <fullName evidence="2">Uncharacterized protein</fullName>
    </submittedName>
</protein>
<dbReference type="GO" id="GO:0004519">
    <property type="term" value="F:endonuclease activity"/>
    <property type="evidence" value="ECO:0007669"/>
    <property type="project" value="InterPro"/>
</dbReference>
<feature type="compositionally biased region" description="Polar residues" evidence="1">
    <location>
        <begin position="385"/>
        <end position="406"/>
    </location>
</feature>
<evidence type="ECO:0000256" key="1">
    <source>
        <dbReference type="SAM" id="MobiDB-lite"/>
    </source>
</evidence>
<evidence type="ECO:0000313" key="3">
    <source>
        <dbReference type="Proteomes" id="UP000827892"/>
    </source>
</evidence>
<dbReference type="Pfam" id="PF04031">
    <property type="entry name" value="Las1"/>
    <property type="match status" value="1"/>
</dbReference>
<dbReference type="AlphaFoldDB" id="A0AAE9DWN4"/>
<dbReference type="Proteomes" id="UP000827892">
    <property type="component" value="Chromosome I"/>
</dbReference>
<reference evidence="2 3" key="1">
    <citation type="submission" date="2022-05" db="EMBL/GenBank/DDBJ databases">
        <title>Chromosome-level reference genomes for two strains of Caenorhabditis briggsae: an improved platform for comparative genomics.</title>
        <authorList>
            <person name="Stevens L."/>
            <person name="Andersen E.C."/>
        </authorList>
    </citation>
    <scope>NUCLEOTIDE SEQUENCE [LARGE SCALE GENOMIC DNA]</scope>
    <source>
        <strain evidence="2">QX1410_ONT</strain>
        <tissue evidence="2">Whole-organism</tissue>
    </source>
</reference>
<dbReference type="GO" id="GO:0090730">
    <property type="term" value="C:Las1 complex"/>
    <property type="evidence" value="ECO:0007669"/>
    <property type="project" value="InterPro"/>
</dbReference>
<proteinExistence type="predicted"/>